<keyword evidence="5" id="KW-0677">Repeat</keyword>
<evidence type="ECO:0000256" key="10">
    <source>
        <dbReference type="PROSITE-ProRule" id="PRU00282"/>
    </source>
</evidence>
<evidence type="ECO:0000256" key="12">
    <source>
        <dbReference type="SAM" id="Phobius"/>
    </source>
</evidence>
<evidence type="ECO:0000256" key="6">
    <source>
        <dbReference type="ARBA" id="ARBA00022792"/>
    </source>
</evidence>
<evidence type="ECO:0000313" key="14">
    <source>
        <dbReference type="Proteomes" id="UP000663699"/>
    </source>
</evidence>
<dbReference type="PROSITE" id="PS51257">
    <property type="entry name" value="PROKAR_LIPOPROTEIN"/>
    <property type="match status" value="1"/>
</dbReference>
<keyword evidence="14" id="KW-1185">Reference proteome</keyword>
<keyword evidence="7 12" id="KW-1133">Transmembrane helix</keyword>
<dbReference type="Gene3D" id="1.50.40.10">
    <property type="entry name" value="Mitochondrial carrier domain"/>
    <property type="match status" value="1"/>
</dbReference>
<reference evidence="13" key="1">
    <citation type="submission" date="2020-06" db="EMBL/GenBank/DDBJ databases">
        <title>Genomes of multiple members of Pneumocystis genus reveal paths to human pathogen Pneumocystis jirovecii.</title>
        <authorList>
            <person name="Cisse O.H."/>
            <person name="Ma L."/>
            <person name="Dekker J."/>
            <person name="Khil P."/>
            <person name="Jo J."/>
            <person name="Brenchley J."/>
            <person name="Blair R."/>
            <person name="Pahar B."/>
            <person name="Chabe M."/>
            <person name="Van Rompay K.A."/>
            <person name="Keesler R."/>
            <person name="Sukura A."/>
            <person name="Hirsch V."/>
            <person name="Kutty G."/>
            <person name="Liu Y."/>
            <person name="Peng L."/>
            <person name="Chen J."/>
            <person name="Song J."/>
            <person name="Weissenbacher-Lang C."/>
            <person name="Xu J."/>
            <person name="Upham N.S."/>
            <person name="Stajich J.E."/>
            <person name="Cuomo C.A."/>
            <person name="Cushion M.T."/>
            <person name="Kovacs J.A."/>
        </authorList>
    </citation>
    <scope>NUCLEOTIDE SEQUENCE</scope>
    <source>
        <strain evidence="13">2A</strain>
    </source>
</reference>
<sequence length="345" mass="39558">MAKKEENSQENNKNFWVNTAIAGGISGCVAKTIIAPLDRIKILFQTSNPHYLEYSKMRFGFLHAGRNIWKNEGIFGLFRGHSVTLIRVFPYAAIKFLSYEKYRDLLIPNINYDTGLRRFLSGSLADIIRVRLAFEIRSGEHTSFKTICTNIFRGSSGSVINTGPSQKSIKYYFNTSMGFFNFYRGFTPTLIGMLPYSGVSFWTHDFIADFFRSKALQKHTIMDHNTNNISPQEIYSLENSLDLHQGYRYKQAPLKAWAELTAGGLAGLFSQTIAYPLEVIRRKMQVSDINEMHQKKGIYTTALEIWNRSGYRGFFVGLTISYVKAIPMISSSFFIYERLMHYLVS</sequence>
<comment type="similarity">
    <text evidence="2 11">Belongs to the mitochondrial carrier (TC 2.A.29) family.</text>
</comment>
<evidence type="ECO:0000313" key="13">
    <source>
        <dbReference type="EMBL" id="QSL66787.1"/>
    </source>
</evidence>
<dbReference type="InterPro" id="IPR002067">
    <property type="entry name" value="MCP"/>
</dbReference>
<feature type="repeat" description="Solcar" evidence="10">
    <location>
        <begin position="14"/>
        <end position="105"/>
    </location>
</feature>
<dbReference type="PROSITE" id="PS50920">
    <property type="entry name" value="SOLCAR"/>
    <property type="match status" value="2"/>
</dbReference>
<evidence type="ECO:0000256" key="9">
    <source>
        <dbReference type="ARBA" id="ARBA00023136"/>
    </source>
</evidence>
<keyword evidence="6" id="KW-0999">Mitochondrion inner membrane</keyword>
<accession>A0A899GDW5</accession>
<dbReference type="PRINTS" id="PR00928">
    <property type="entry name" value="GRAVESDC"/>
</dbReference>
<dbReference type="Proteomes" id="UP000663699">
    <property type="component" value="Chromosome 14"/>
</dbReference>
<proteinExistence type="inferred from homology"/>
<evidence type="ECO:0000256" key="1">
    <source>
        <dbReference type="ARBA" id="ARBA00004448"/>
    </source>
</evidence>
<dbReference type="InterPro" id="IPR002167">
    <property type="entry name" value="GDC-like"/>
</dbReference>
<evidence type="ECO:0000256" key="11">
    <source>
        <dbReference type="RuleBase" id="RU000488"/>
    </source>
</evidence>
<name>A0A899GDW5_9ASCO</name>
<keyword evidence="3 11" id="KW-0813">Transport</keyword>
<dbReference type="Pfam" id="PF00153">
    <property type="entry name" value="Mito_carr"/>
    <property type="match status" value="3"/>
</dbReference>
<dbReference type="PRINTS" id="PR00926">
    <property type="entry name" value="MITOCARRIER"/>
</dbReference>
<evidence type="ECO:0008006" key="15">
    <source>
        <dbReference type="Google" id="ProtNLM"/>
    </source>
</evidence>
<dbReference type="GO" id="GO:0005743">
    <property type="term" value="C:mitochondrial inner membrane"/>
    <property type="evidence" value="ECO:0007669"/>
    <property type="project" value="UniProtKB-SubCell"/>
</dbReference>
<keyword evidence="9 10" id="KW-0472">Membrane</keyword>
<comment type="subcellular location">
    <subcellularLocation>
        <location evidence="1">Mitochondrion inner membrane</location>
        <topology evidence="1">Multi-pass membrane protein</topology>
    </subcellularLocation>
</comment>
<keyword evidence="4 10" id="KW-0812">Transmembrane</keyword>
<keyword evidence="8" id="KW-0496">Mitochondrion</keyword>
<dbReference type="InterPro" id="IPR023395">
    <property type="entry name" value="MCP_dom_sf"/>
</dbReference>
<feature type="repeat" description="Solcar" evidence="10">
    <location>
        <begin position="254"/>
        <end position="342"/>
    </location>
</feature>
<dbReference type="OrthoDB" id="270584at2759"/>
<dbReference type="PANTHER" id="PTHR24089">
    <property type="entry name" value="SOLUTE CARRIER FAMILY 25"/>
    <property type="match status" value="1"/>
</dbReference>
<dbReference type="SUPFAM" id="SSF103506">
    <property type="entry name" value="Mitochondrial carrier"/>
    <property type="match status" value="1"/>
</dbReference>
<dbReference type="AlphaFoldDB" id="A0A899GDW5"/>
<gene>
    <name evidence="13" type="ORF">MERGE_001173</name>
</gene>
<evidence type="ECO:0000256" key="8">
    <source>
        <dbReference type="ARBA" id="ARBA00023128"/>
    </source>
</evidence>
<dbReference type="EMBL" id="CP054545">
    <property type="protein sequence ID" value="QSL66787.1"/>
    <property type="molecule type" value="Genomic_DNA"/>
</dbReference>
<dbReference type="GO" id="GO:0055085">
    <property type="term" value="P:transmembrane transport"/>
    <property type="evidence" value="ECO:0007669"/>
    <property type="project" value="InterPro"/>
</dbReference>
<evidence type="ECO:0000256" key="4">
    <source>
        <dbReference type="ARBA" id="ARBA00022692"/>
    </source>
</evidence>
<dbReference type="InterPro" id="IPR018108">
    <property type="entry name" value="MCP_transmembrane"/>
</dbReference>
<organism evidence="13 14">
    <name type="scientific">Pneumocystis wakefieldiae</name>
    <dbReference type="NCBI Taxonomy" id="38082"/>
    <lineage>
        <taxon>Eukaryota</taxon>
        <taxon>Fungi</taxon>
        <taxon>Dikarya</taxon>
        <taxon>Ascomycota</taxon>
        <taxon>Taphrinomycotina</taxon>
        <taxon>Pneumocystomycetes</taxon>
        <taxon>Pneumocystaceae</taxon>
        <taxon>Pneumocystis</taxon>
    </lineage>
</organism>
<evidence type="ECO:0000256" key="5">
    <source>
        <dbReference type="ARBA" id="ARBA00022737"/>
    </source>
</evidence>
<feature type="transmembrane region" description="Helical" evidence="12">
    <location>
        <begin position="314"/>
        <end position="336"/>
    </location>
</feature>
<protein>
    <recommendedName>
        <fullName evidence="15">Mitochondrial carrier protein</fullName>
    </recommendedName>
</protein>
<evidence type="ECO:0000256" key="7">
    <source>
        <dbReference type="ARBA" id="ARBA00022989"/>
    </source>
</evidence>
<evidence type="ECO:0000256" key="2">
    <source>
        <dbReference type="ARBA" id="ARBA00006375"/>
    </source>
</evidence>
<evidence type="ECO:0000256" key="3">
    <source>
        <dbReference type="ARBA" id="ARBA00022448"/>
    </source>
</evidence>